<reference evidence="5" key="1">
    <citation type="journal article" date="2018" name="DNA Res.">
        <title>Multiple hybrid de novo genome assembly of finger millet, an orphan allotetraploid crop.</title>
        <authorList>
            <person name="Hatakeyama M."/>
            <person name="Aluri S."/>
            <person name="Balachadran M.T."/>
            <person name="Sivarajan S.R."/>
            <person name="Patrignani A."/>
            <person name="Gruter S."/>
            <person name="Poveda L."/>
            <person name="Shimizu-Inatsugi R."/>
            <person name="Baeten J."/>
            <person name="Francoijs K.J."/>
            <person name="Nataraja K.N."/>
            <person name="Reddy Y.A.N."/>
            <person name="Phadnis S."/>
            <person name="Ravikumar R.L."/>
            <person name="Schlapbach R."/>
            <person name="Sreeman S.M."/>
            <person name="Shimizu K.K."/>
        </authorList>
    </citation>
    <scope>NUCLEOTIDE SEQUENCE</scope>
</reference>
<dbReference type="EMBL" id="BQKI01000083">
    <property type="protein sequence ID" value="GJN32047.1"/>
    <property type="molecule type" value="Genomic_DNA"/>
</dbReference>
<proteinExistence type="predicted"/>
<dbReference type="PRINTS" id="PR00364">
    <property type="entry name" value="DISEASERSIST"/>
</dbReference>
<comment type="caution">
    <text evidence="5">The sequence shown here is derived from an EMBL/GenBank/DDBJ whole genome shotgun (WGS) entry which is preliminary data.</text>
</comment>
<evidence type="ECO:0000259" key="4">
    <source>
        <dbReference type="Pfam" id="PF23559"/>
    </source>
</evidence>
<name>A0AAV5FBN3_ELECO</name>
<dbReference type="GO" id="GO:0043531">
    <property type="term" value="F:ADP binding"/>
    <property type="evidence" value="ECO:0007669"/>
    <property type="project" value="InterPro"/>
</dbReference>
<evidence type="ECO:0000259" key="3">
    <source>
        <dbReference type="Pfam" id="PF00931"/>
    </source>
</evidence>
<feature type="domain" description="NB-ARC" evidence="3">
    <location>
        <begin position="75"/>
        <end position="227"/>
    </location>
</feature>
<dbReference type="InterPro" id="IPR058922">
    <property type="entry name" value="WHD_DRP"/>
</dbReference>
<dbReference type="Pfam" id="PF23559">
    <property type="entry name" value="WHD_DRP"/>
    <property type="match status" value="1"/>
</dbReference>
<dbReference type="PANTHER" id="PTHR23155:SF1116">
    <property type="entry name" value="OS12G0273300 PROTEIN"/>
    <property type="match status" value="1"/>
</dbReference>
<dbReference type="InterPro" id="IPR002182">
    <property type="entry name" value="NB-ARC"/>
</dbReference>
<evidence type="ECO:0000256" key="1">
    <source>
        <dbReference type="ARBA" id="ARBA00022737"/>
    </source>
</evidence>
<dbReference type="FunFam" id="1.10.10.10:FF:000322">
    <property type="entry name" value="Probable disease resistance protein At1g63360"/>
    <property type="match status" value="1"/>
</dbReference>
<dbReference type="Pfam" id="PF00931">
    <property type="entry name" value="NB-ARC"/>
    <property type="match status" value="1"/>
</dbReference>
<reference evidence="5" key="2">
    <citation type="submission" date="2021-12" db="EMBL/GenBank/DDBJ databases">
        <title>Resequencing data analysis of finger millet.</title>
        <authorList>
            <person name="Hatakeyama M."/>
            <person name="Aluri S."/>
            <person name="Balachadran M.T."/>
            <person name="Sivarajan S.R."/>
            <person name="Poveda L."/>
            <person name="Shimizu-Inatsugi R."/>
            <person name="Schlapbach R."/>
            <person name="Sreeman S.M."/>
            <person name="Shimizu K.K."/>
        </authorList>
    </citation>
    <scope>NUCLEOTIDE SEQUENCE</scope>
</reference>
<accession>A0AAV5FBN3</accession>
<dbReference type="FunFam" id="3.40.50.300:FF:001091">
    <property type="entry name" value="Probable disease resistance protein At1g61300"/>
    <property type="match status" value="1"/>
</dbReference>
<keyword evidence="1" id="KW-0677">Repeat</keyword>
<dbReference type="GO" id="GO:0002758">
    <property type="term" value="P:innate immune response-activating signaling pathway"/>
    <property type="evidence" value="ECO:0007669"/>
    <property type="project" value="UniProtKB-ARBA"/>
</dbReference>
<evidence type="ECO:0000313" key="6">
    <source>
        <dbReference type="Proteomes" id="UP001054889"/>
    </source>
</evidence>
<organism evidence="5 6">
    <name type="scientific">Eleusine coracana subsp. coracana</name>
    <dbReference type="NCBI Taxonomy" id="191504"/>
    <lineage>
        <taxon>Eukaryota</taxon>
        <taxon>Viridiplantae</taxon>
        <taxon>Streptophyta</taxon>
        <taxon>Embryophyta</taxon>
        <taxon>Tracheophyta</taxon>
        <taxon>Spermatophyta</taxon>
        <taxon>Magnoliopsida</taxon>
        <taxon>Liliopsida</taxon>
        <taxon>Poales</taxon>
        <taxon>Poaceae</taxon>
        <taxon>PACMAD clade</taxon>
        <taxon>Chloridoideae</taxon>
        <taxon>Cynodonteae</taxon>
        <taxon>Eleusininae</taxon>
        <taxon>Eleusine</taxon>
    </lineage>
</organism>
<sequence length="373" mass="42527">MIQSINEQADAVAERHRRYGAEDIVASRLAATSTVDPRLAAMYEEVTQLVGIEKPSAEIISLLSAQQRDGVSNMKTRMVSIVGVGGLGKTTLAKVVYDKLKVDFPHTAFVLVGQNPDLKKVFRDLLIDLDKKKYMDPKWTMLDEKQLIDELREYLSDKRYFIVIDDIWETKSWKIMKLALVDNKCGSRVITTTSKLEVARNVGDVYYKLERLAYDKSKKLFYTRIFGATEKCPDNQLDEISDKILKKCDGVPLAISTMASLSVGKSREEWIEVCNAIIFRDKYNKQVSDTEWILSLSYYDLPAHLKTCLLYLSAIPEDYVIDKDTLIWKWIAEGFVNDKPGTWLYEVGEGYFNKLINRSMIQAVSPKANSVID</sequence>
<dbReference type="InterPro" id="IPR044974">
    <property type="entry name" value="Disease_R_plants"/>
</dbReference>
<dbReference type="PANTHER" id="PTHR23155">
    <property type="entry name" value="DISEASE RESISTANCE PROTEIN RP"/>
    <property type="match status" value="1"/>
</dbReference>
<dbReference type="Proteomes" id="UP001054889">
    <property type="component" value="Unassembled WGS sequence"/>
</dbReference>
<dbReference type="AlphaFoldDB" id="A0AAV5FBN3"/>
<dbReference type="Gene3D" id="3.40.50.300">
    <property type="entry name" value="P-loop containing nucleotide triphosphate hydrolases"/>
    <property type="match status" value="1"/>
</dbReference>
<dbReference type="InterPro" id="IPR036388">
    <property type="entry name" value="WH-like_DNA-bd_sf"/>
</dbReference>
<dbReference type="GO" id="GO:0042742">
    <property type="term" value="P:defense response to bacterium"/>
    <property type="evidence" value="ECO:0007669"/>
    <property type="project" value="UniProtKB-ARBA"/>
</dbReference>
<gene>
    <name evidence="5" type="primary">gb20518</name>
    <name evidence="5" type="ORF">PR202_gb20518</name>
</gene>
<protein>
    <recommendedName>
        <fullName evidence="7">NB-ARC domain-containing protein</fullName>
    </recommendedName>
</protein>
<keyword evidence="6" id="KW-1185">Reference proteome</keyword>
<dbReference type="Gene3D" id="1.10.8.430">
    <property type="entry name" value="Helical domain of apoptotic protease-activating factors"/>
    <property type="match status" value="1"/>
</dbReference>
<evidence type="ECO:0000256" key="2">
    <source>
        <dbReference type="ARBA" id="ARBA00022821"/>
    </source>
</evidence>
<evidence type="ECO:0008006" key="7">
    <source>
        <dbReference type="Google" id="ProtNLM"/>
    </source>
</evidence>
<evidence type="ECO:0000313" key="5">
    <source>
        <dbReference type="EMBL" id="GJN32047.1"/>
    </source>
</evidence>
<dbReference type="Gene3D" id="1.10.10.10">
    <property type="entry name" value="Winged helix-like DNA-binding domain superfamily/Winged helix DNA-binding domain"/>
    <property type="match status" value="1"/>
</dbReference>
<dbReference type="InterPro" id="IPR042197">
    <property type="entry name" value="Apaf_helical"/>
</dbReference>
<dbReference type="SUPFAM" id="SSF52540">
    <property type="entry name" value="P-loop containing nucleoside triphosphate hydrolases"/>
    <property type="match status" value="1"/>
</dbReference>
<dbReference type="InterPro" id="IPR027417">
    <property type="entry name" value="P-loop_NTPase"/>
</dbReference>
<dbReference type="GO" id="GO:0009626">
    <property type="term" value="P:plant-type hypersensitive response"/>
    <property type="evidence" value="ECO:0007669"/>
    <property type="project" value="UniProtKB-ARBA"/>
</dbReference>
<feature type="domain" description="Disease resistance protein winged helix" evidence="4">
    <location>
        <begin position="316"/>
        <end position="364"/>
    </location>
</feature>
<keyword evidence="2" id="KW-0611">Plant defense</keyword>